<keyword evidence="6" id="KW-0255">Endonuclease</keyword>
<dbReference type="PANTHER" id="PTHR10642">
    <property type="entry name" value="RIBONUCLEASE H1"/>
    <property type="match status" value="1"/>
</dbReference>
<sequence length="321" mass="35239">MAGKSWGCPPKILRWMYTMLVRPVITYGAVTWHRKTKLATTKKALDRVQRLACLCMTGAMRTCPTAGIEVILDLTPLHLVVERAAKGALLRICREDMGMDGGSSVREVLSLPSVSPSWNLPRDNMVKRYSFVKNFSSKLDTKEGWSSGSALVGIRDHAIQWYTDGSKTLEGTGAGVFGPRIRHSEPMGKYPSIFQAEIYAIGRCAQFNLDRKYRNQEIVILSDSQAAIRALTSFVVSSKMVWECLGKLNDLGSKNKVTLVWVPGHVGIVGNEMADALARKGAVSSLVGPEPFCGISNQYFLEELRKGEEARKGAVSSLVGP</sequence>
<dbReference type="EC" id="3.1.26.4" evidence="3"/>
<feature type="non-terminal residue" evidence="9">
    <location>
        <position position="321"/>
    </location>
</feature>
<comment type="similarity">
    <text evidence="2">Belongs to the RNase H family.</text>
</comment>
<dbReference type="InterPro" id="IPR050092">
    <property type="entry name" value="RNase_H"/>
</dbReference>
<dbReference type="SUPFAM" id="SSF53098">
    <property type="entry name" value="Ribonuclease H-like"/>
    <property type="match status" value="1"/>
</dbReference>
<evidence type="ECO:0000313" key="9">
    <source>
        <dbReference type="EMBL" id="JAP04941.1"/>
    </source>
</evidence>
<dbReference type="GO" id="GO:0043137">
    <property type="term" value="P:DNA replication, removal of RNA primer"/>
    <property type="evidence" value="ECO:0007669"/>
    <property type="project" value="TreeGrafter"/>
</dbReference>
<evidence type="ECO:0000256" key="5">
    <source>
        <dbReference type="ARBA" id="ARBA00022723"/>
    </source>
</evidence>
<dbReference type="InterPro" id="IPR012337">
    <property type="entry name" value="RNaseH-like_sf"/>
</dbReference>
<reference evidence="9" key="1">
    <citation type="journal article" date="2018" name="J. Proteomics">
        <title>Exploring the molecular complexity of Triatoma dimidiata sialome.</title>
        <authorList>
            <person name="Santiago P.B."/>
            <person name="de Araujo C.N."/>
            <person name="Charneau S."/>
            <person name="Bastos I.M.D."/>
            <person name="Assumpcao T.C.F."/>
            <person name="Queiroz R.M.L."/>
            <person name="Praca Y.R."/>
            <person name="Cordeiro T.M."/>
            <person name="Garcia C.H.S."/>
            <person name="da Silva I.G."/>
            <person name="Raiol T."/>
            <person name="Motta F.N."/>
            <person name="de Araujo Oliveira J.V."/>
            <person name="de Sousa M.V."/>
            <person name="Ribeiro J.M.C."/>
            <person name="de Santana J.M."/>
        </authorList>
    </citation>
    <scope>NUCLEOTIDE SEQUENCE</scope>
    <source>
        <strain evidence="9">Santander</strain>
        <tissue evidence="9">Salivary glands</tissue>
    </source>
</reference>
<keyword evidence="7" id="KW-0378">Hydrolase</keyword>
<dbReference type="GO" id="GO:0004523">
    <property type="term" value="F:RNA-DNA hybrid ribonuclease activity"/>
    <property type="evidence" value="ECO:0007669"/>
    <property type="project" value="UniProtKB-EC"/>
</dbReference>
<dbReference type="PANTHER" id="PTHR10642:SF26">
    <property type="entry name" value="RIBONUCLEASE H1"/>
    <property type="match status" value="1"/>
</dbReference>
<evidence type="ECO:0000256" key="3">
    <source>
        <dbReference type="ARBA" id="ARBA00012180"/>
    </source>
</evidence>
<dbReference type="EMBL" id="GECL01001183">
    <property type="protein sequence ID" value="JAP04941.1"/>
    <property type="molecule type" value="Transcribed_RNA"/>
</dbReference>
<evidence type="ECO:0000256" key="7">
    <source>
        <dbReference type="ARBA" id="ARBA00022801"/>
    </source>
</evidence>
<dbReference type="GO" id="GO:0003676">
    <property type="term" value="F:nucleic acid binding"/>
    <property type="evidence" value="ECO:0007669"/>
    <property type="project" value="InterPro"/>
</dbReference>
<dbReference type="InterPro" id="IPR036397">
    <property type="entry name" value="RNaseH_sf"/>
</dbReference>
<feature type="domain" description="RNase H type-1" evidence="8">
    <location>
        <begin position="155"/>
        <end position="283"/>
    </location>
</feature>
<organism evidence="9">
    <name type="scientific">Triatoma dimidiata</name>
    <name type="common">Kissing bug</name>
    <name type="synonym">Meccus dimidiatus</name>
    <dbReference type="NCBI Taxonomy" id="72491"/>
    <lineage>
        <taxon>Eukaryota</taxon>
        <taxon>Metazoa</taxon>
        <taxon>Ecdysozoa</taxon>
        <taxon>Arthropoda</taxon>
        <taxon>Hexapoda</taxon>
        <taxon>Insecta</taxon>
        <taxon>Pterygota</taxon>
        <taxon>Neoptera</taxon>
        <taxon>Paraneoptera</taxon>
        <taxon>Hemiptera</taxon>
        <taxon>Heteroptera</taxon>
        <taxon>Panheteroptera</taxon>
        <taxon>Cimicomorpha</taxon>
        <taxon>Reduviidae</taxon>
        <taxon>Triatominae</taxon>
        <taxon>Triatoma</taxon>
    </lineage>
</organism>
<dbReference type="PROSITE" id="PS50879">
    <property type="entry name" value="RNASE_H_1"/>
    <property type="match status" value="1"/>
</dbReference>
<dbReference type="InterPro" id="IPR002156">
    <property type="entry name" value="RNaseH_domain"/>
</dbReference>
<proteinExistence type="inferred from homology"/>
<evidence type="ECO:0000256" key="6">
    <source>
        <dbReference type="ARBA" id="ARBA00022759"/>
    </source>
</evidence>
<comment type="catalytic activity">
    <reaction evidence="1">
        <text>Endonucleolytic cleavage to 5'-phosphomonoester.</text>
        <dbReference type="EC" id="3.1.26.4"/>
    </reaction>
</comment>
<evidence type="ECO:0000259" key="8">
    <source>
        <dbReference type="PROSITE" id="PS50879"/>
    </source>
</evidence>
<keyword evidence="5" id="KW-0479">Metal-binding</keyword>
<keyword evidence="4" id="KW-0540">Nuclease</keyword>
<protein>
    <recommendedName>
        <fullName evidence="3">ribonuclease H</fullName>
        <ecNumber evidence="3">3.1.26.4</ecNumber>
    </recommendedName>
</protein>
<dbReference type="Gene3D" id="3.30.420.10">
    <property type="entry name" value="Ribonuclease H-like superfamily/Ribonuclease H"/>
    <property type="match status" value="1"/>
</dbReference>
<name>A0A0V0GAQ2_TRIDM</name>
<dbReference type="Pfam" id="PF00075">
    <property type="entry name" value="RNase_H"/>
    <property type="match status" value="1"/>
</dbReference>
<evidence type="ECO:0000256" key="1">
    <source>
        <dbReference type="ARBA" id="ARBA00000077"/>
    </source>
</evidence>
<dbReference type="CDD" id="cd09276">
    <property type="entry name" value="Rnase_HI_RT_non_LTR"/>
    <property type="match status" value="1"/>
</dbReference>
<dbReference type="AlphaFoldDB" id="A0A0V0GAQ2"/>
<evidence type="ECO:0000256" key="4">
    <source>
        <dbReference type="ARBA" id="ARBA00022722"/>
    </source>
</evidence>
<accession>A0A0V0GAQ2</accession>
<dbReference type="GO" id="GO:0046872">
    <property type="term" value="F:metal ion binding"/>
    <property type="evidence" value="ECO:0007669"/>
    <property type="project" value="UniProtKB-KW"/>
</dbReference>
<evidence type="ECO:0000256" key="2">
    <source>
        <dbReference type="ARBA" id="ARBA00005300"/>
    </source>
</evidence>